<evidence type="ECO:0000256" key="5">
    <source>
        <dbReference type="HAMAP-Rule" id="MF_00014"/>
    </source>
</evidence>
<evidence type="ECO:0000259" key="6">
    <source>
        <dbReference type="Pfam" id="PF01782"/>
    </source>
</evidence>
<comment type="caution">
    <text evidence="8">The sequence shown here is derived from an EMBL/GenBank/DDBJ whole genome shotgun (WGS) entry which is preliminary data.</text>
</comment>
<evidence type="ECO:0000256" key="2">
    <source>
        <dbReference type="ARBA" id="ARBA00022517"/>
    </source>
</evidence>
<gene>
    <name evidence="5 8" type="primary">rimM</name>
    <name evidence="8" type="ORF">SCD92_01975</name>
</gene>
<accession>A0ABU4RYQ1</accession>
<evidence type="ECO:0000256" key="4">
    <source>
        <dbReference type="ARBA" id="ARBA00023186"/>
    </source>
</evidence>
<comment type="domain">
    <text evidence="5">The PRC barrel domain binds ribosomal protein uS19.</text>
</comment>
<comment type="subcellular location">
    <subcellularLocation>
        <location evidence="5">Cytoplasm</location>
    </subcellularLocation>
</comment>
<reference evidence="8 9" key="1">
    <citation type="submission" date="2023-11" db="EMBL/GenBank/DDBJ databases">
        <title>Gilvimarinus fulvus sp. nov., isolated from the surface of Kelp.</title>
        <authorList>
            <person name="Sun Y.Y."/>
            <person name="Gong Y."/>
            <person name="Du Z.J."/>
        </authorList>
    </citation>
    <scope>NUCLEOTIDE SEQUENCE [LARGE SCALE GENOMIC DNA]</scope>
    <source>
        <strain evidence="8 9">SDUM040013</strain>
    </source>
</reference>
<keyword evidence="2 5" id="KW-0690">Ribosome biogenesis</keyword>
<dbReference type="InterPro" id="IPR036976">
    <property type="entry name" value="RimM_N_sf"/>
</dbReference>
<dbReference type="HAMAP" id="MF_00014">
    <property type="entry name" value="Ribosome_mat_RimM"/>
    <property type="match status" value="1"/>
</dbReference>
<name>A0ABU4RYQ1_9GAMM</name>
<comment type="similarity">
    <text evidence="5">Belongs to the RimM family.</text>
</comment>
<evidence type="ECO:0000313" key="8">
    <source>
        <dbReference type="EMBL" id="MDX6848109.1"/>
    </source>
</evidence>
<dbReference type="Gene3D" id="2.40.30.60">
    <property type="entry name" value="RimM"/>
    <property type="match status" value="1"/>
</dbReference>
<keyword evidence="1 5" id="KW-0963">Cytoplasm</keyword>
<evidence type="ECO:0000259" key="7">
    <source>
        <dbReference type="Pfam" id="PF24986"/>
    </source>
</evidence>
<dbReference type="SUPFAM" id="SSF50346">
    <property type="entry name" value="PRC-barrel domain"/>
    <property type="match status" value="1"/>
</dbReference>
<feature type="domain" description="RimM N-terminal" evidence="6">
    <location>
        <begin position="11"/>
        <end position="91"/>
    </location>
</feature>
<dbReference type="Proteomes" id="UP001273505">
    <property type="component" value="Unassembled WGS sequence"/>
</dbReference>
<keyword evidence="4 5" id="KW-0143">Chaperone</keyword>
<dbReference type="SUPFAM" id="SSF50447">
    <property type="entry name" value="Translation proteins"/>
    <property type="match status" value="1"/>
</dbReference>
<sequence length="179" mass="19846">MTTGSSNLVDVGRITAVFGIQGWVKIHSGTEPAENLFEYDPWWLKTAHGVKAVEIDAVRPHGKGFVAHIKGVDDRDQAASYTGTTIAVERNQLPELAIGEFYWHQLQGLSVISRFGDTETRLGCVSRMLETGANDVLVIQADETSVDDRERLVPYIPEQYVLDVNLEAGTITVDWDPDF</sequence>
<comment type="function">
    <text evidence="5">An accessory protein needed during the final step in the assembly of 30S ribosomal subunit, possibly for assembly of the head region. Essential for efficient processing of 16S rRNA. May be needed both before and after RbfA during the maturation of 16S rRNA. It has affinity for free ribosomal 30S subunits but not for 70S ribosomes.</text>
</comment>
<dbReference type="Pfam" id="PF01782">
    <property type="entry name" value="RimM"/>
    <property type="match status" value="1"/>
</dbReference>
<comment type="subunit">
    <text evidence="5">Binds ribosomal protein uS19.</text>
</comment>
<dbReference type="RefSeq" id="WP_302723187.1">
    <property type="nucleotide sequence ID" value="NZ_JAULRU010000583.1"/>
</dbReference>
<dbReference type="Pfam" id="PF24986">
    <property type="entry name" value="PRC_RimM"/>
    <property type="match status" value="1"/>
</dbReference>
<dbReference type="InterPro" id="IPR011961">
    <property type="entry name" value="RimM"/>
</dbReference>
<dbReference type="InterPro" id="IPR009000">
    <property type="entry name" value="Transl_B-barrel_sf"/>
</dbReference>
<protein>
    <recommendedName>
        <fullName evidence="5">Ribosome maturation factor RimM</fullName>
    </recommendedName>
</protein>
<dbReference type="InterPro" id="IPR056792">
    <property type="entry name" value="PRC_RimM"/>
</dbReference>
<keyword evidence="9" id="KW-1185">Reference proteome</keyword>
<proteinExistence type="inferred from homology"/>
<evidence type="ECO:0000256" key="1">
    <source>
        <dbReference type="ARBA" id="ARBA00022490"/>
    </source>
</evidence>
<dbReference type="InterPro" id="IPR002676">
    <property type="entry name" value="RimM_N"/>
</dbReference>
<dbReference type="EMBL" id="JAXAFO010000002">
    <property type="protein sequence ID" value="MDX6848109.1"/>
    <property type="molecule type" value="Genomic_DNA"/>
</dbReference>
<evidence type="ECO:0000313" key="9">
    <source>
        <dbReference type="Proteomes" id="UP001273505"/>
    </source>
</evidence>
<dbReference type="Gene3D" id="2.30.30.240">
    <property type="entry name" value="PRC-barrel domain"/>
    <property type="match status" value="1"/>
</dbReference>
<dbReference type="PANTHER" id="PTHR33692">
    <property type="entry name" value="RIBOSOME MATURATION FACTOR RIMM"/>
    <property type="match status" value="1"/>
</dbReference>
<feature type="domain" description="Ribosome maturation factor RimM PRC barrel" evidence="7">
    <location>
        <begin position="103"/>
        <end position="177"/>
    </location>
</feature>
<keyword evidence="3 5" id="KW-0698">rRNA processing</keyword>
<dbReference type="PANTHER" id="PTHR33692:SF1">
    <property type="entry name" value="RIBOSOME MATURATION FACTOR RIMM"/>
    <property type="match status" value="1"/>
</dbReference>
<dbReference type="InterPro" id="IPR011033">
    <property type="entry name" value="PRC_barrel-like_sf"/>
</dbReference>
<evidence type="ECO:0000256" key="3">
    <source>
        <dbReference type="ARBA" id="ARBA00022552"/>
    </source>
</evidence>
<organism evidence="8 9">
    <name type="scientific">Gilvimarinus gilvus</name>
    <dbReference type="NCBI Taxonomy" id="3058038"/>
    <lineage>
        <taxon>Bacteria</taxon>
        <taxon>Pseudomonadati</taxon>
        <taxon>Pseudomonadota</taxon>
        <taxon>Gammaproteobacteria</taxon>
        <taxon>Cellvibrionales</taxon>
        <taxon>Cellvibrionaceae</taxon>
        <taxon>Gilvimarinus</taxon>
    </lineage>
</organism>
<dbReference type="NCBIfam" id="TIGR02273">
    <property type="entry name" value="16S_RimM"/>
    <property type="match status" value="1"/>
</dbReference>